<accession>A0A7S1RX34</accession>
<sequence length="361" mass="39015">MLPNEDFDSEVDDPVRAPVARSSVPLRSAVASVALLGATAVLALVSAATGKTAIPGLFAEAPSESRLARMASDPHLVVLDEAAEDPCKSLPFLRIMSIKSNNLGGKGPDTDQPEGLVYVAQPFNSGLDSSVEIHLHAVNEFYFAHSEEEGTNLTADYHPEWPKVNGITGHFATINVHPGTNVTCTLHGYDPVAKENVKLPKWAMTFFDLDTGKDGDKSVEYLRINNFKNYFVTNTTELEVRHEGEGAMKFTGTVEGTGDDNPDEPLKLTAVQKNRAVSFEFEGTDEVKFQLGASPGDTARVFQFVVRPVLRCAYTKLENGTLLAHDSPSSPIEIVKGGSEHSKPVVALAIGLVLLAVPRWF</sequence>
<evidence type="ECO:0000313" key="1">
    <source>
        <dbReference type="EMBL" id="CAD9177957.1"/>
    </source>
</evidence>
<dbReference type="EMBL" id="HBGE01091910">
    <property type="protein sequence ID" value="CAD9177957.1"/>
    <property type="molecule type" value="Transcribed_RNA"/>
</dbReference>
<reference evidence="1" key="1">
    <citation type="submission" date="2021-01" db="EMBL/GenBank/DDBJ databases">
        <authorList>
            <person name="Corre E."/>
            <person name="Pelletier E."/>
            <person name="Niang G."/>
            <person name="Scheremetjew M."/>
            <person name="Finn R."/>
            <person name="Kale V."/>
            <person name="Holt S."/>
            <person name="Cochrane G."/>
            <person name="Meng A."/>
            <person name="Brown T."/>
            <person name="Cohen L."/>
        </authorList>
    </citation>
    <scope>NUCLEOTIDE SEQUENCE</scope>
    <source>
        <strain evidence="1">OF101</strain>
    </source>
</reference>
<name>A0A7S1RX34_ALECA</name>
<proteinExistence type="predicted"/>
<dbReference type="AlphaFoldDB" id="A0A7S1RX34"/>
<protein>
    <submittedName>
        <fullName evidence="1">Uncharacterized protein</fullName>
    </submittedName>
</protein>
<gene>
    <name evidence="1" type="ORF">ACAT0790_LOCUS54726</name>
</gene>
<organism evidence="1">
    <name type="scientific">Alexandrium catenella</name>
    <name type="common">Red tide dinoflagellate</name>
    <name type="synonym">Gonyaulax catenella</name>
    <dbReference type="NCBI Taxonomy" id="2925"/>
    <lineage>
        <taxon>Eukaryota</taxon>
        <taxon>Sar</taxon>
        <taxon>Alveolata</taxon>
        <taxon>Dinophyceae</taxon>
        <taxon>Gonyaulacales</taxon>
        <taxon>Pyrocystaceae</taxon>
        <taxon>Alexandrium</taxon>
    </lineage>
</organism>